<dbReference type="PANTHER" id="PTHR30373">
    <property type="entry name" value="UPF0603 PROTEIN YGCG"/>
    <property type="match status" value="1"/>
</dbReference>
<organism evidence="3 4">
    <name type="scientific">Floricoccus penangensis</name>
    <dbReference type="NCBI Taxonomy" id="1859475"/>
    <lineage>
        <taxon>Bacteria</taxon>
        <taxon>Bacillati</taxon>
        <taxon>Bacillota</taxon>
        <taxon>Bacilli</taxon>
        <taxon>Lactobacillales</taxon>
        <taxon>Streptococcaceae</taxon>
        <taxon>Floricoccus</taxon>
    </lineage>
</organism>
<dbReference type="AlphaFoldDB" id="A0A9Q5JH07"/>
<dbReference type="Proteomes" id="UP000177273">
    <property type="component" value="Unassembled WGS sequence"/>
</dbReference>
<dbReference type="PANTHER" id="PTHR30373:SF2">
    <property type="entry name" value="UPF0603 PROTEIN YGCG"/>
    <property type="match status" value="1"/>
</dbReference>
<protein>
    <recommendedName>
        <fullName evidence="2">TPM domain-containing protein</fullName>
    </recommendedName>
</protein>
<feature type="transmembrane region" description="Helical" evidence="1">
    <location>
        <begin position="160"/>
        <end position="178"/>
    </location>
</feature>
<dbReference type="Gene3D" id="3.10.310.50">
    <property type="match status" value="1"/>
</dbReference>
<evidence type="ECO:0000259" key="2">
    <source>
        <dbReference type="Pfam" id="PF04536"/>
    </source>
</evidence>
<accession>A0A9Q5JH07</accession>
<keyword evidence="1" id="KW-0472">Membrane</keyword>
<keyword evidence="1" id="KW-0812">Transmembrane</keyword>
<evidence type="ECO:0000256" key="1">
    <source>
        <dbReference type="SAM" id="Phobius"/>
    </source>
</evidence>
<keyword evidence="1" id="KW-1133">Transmembrane helix</keyword>
<reference evidence="4" key="1">
    <citation type="submission" date="2016-09" db="EMBL/GenBank/DDBJ databases">
        <title>Draft genome sequence of a novel species of the family Streptococcaceae isolated from flowers.</title>
        <authorList>
            <person name="Chuah L.-O."/>
            <person name="Yap K.-P."/>
            <person name="Thong K.L."/>
            <person name="Liong M.T."/>
            <person name="Ahmad R."/>
            <person name="Rusul G."/>
        </authorList>
    </citation>
    <scope>NUCLEOTIDE SEQUENCE [LARGE SCALE GENOMIC DNA]</scope>
    <source>
        <strain evidence="4">HibF3</strain>
    </source>
</reference>
<evidence type="ECO:0000313" key="4">
    <source>
        <dbReference type="Proteomes" id="UP000177273"/>
    </source>
</evidence>
<name>A0A9Q5JH07_9LACT</name>
<evidence type="ECO:0000313" key="3">
    <source>
        <dbReference type="EMBL" id="OFI46954.1"/>
    </source>
</evidence>
<comment type="caution">
    <text evidence="3">The sequence shown here is derived from an EMBL/GenBank/DDBJ whole genome shotgun (WGS) entry which is preliminary data.</text>
</comment>
<gene>
    <name evidence="3" type="ORF">BG262_03195</name>
</gene>
<dbReference type="EMBL" id="MKIQ01000027">
    <property type="protein sequence ID" value="OFI46954.1"/>
    <property type="molecule type" value="Genomic_DNA"/>
</dbReference>
<sequence>MKKVVWQDNTYVYDQANMLNDQTKQTVNNQSRTLDKNIGDQIIVVTVPSLNGMAIEEYANQLFRKSGFGQKGESKALLLLIAKEENRVRVEVGDGLEGQINDGKAGRILDQYFVPYREKGDYDTAVVKTVDALSRDLNGETVIPDDDRQSNTNKDDEGSITDWIILIITIIVIIYLFGGGGSSGRGGRGGYWFTGGSGFGGGFGGSSGGGGFSGGGFGGGSSSGGGASR</sequence>
<keyword evidence="4" id="KW-1185">Reference proteome</keyword>
<dbReference type="InterPro" id="IPR007621">
    <property type="entry name" value="TPM_dom"/>
</dbReference>
<feature type="domain" description="TPM" evidence="2">
    <location>
        <begin position="12"/>
        <end position="134"/>
    </location>
</feature>
<proteinExistence type="predicted"/>
<dbReference type="Pfam" id="PF04536">
    <property type="entry name" value="TPM_phosphatase"/>
    <property type="match status" value="1"/>
</dbReference>